<sequence>MNWKNTLVPLVALALVSVARPAASLDWSDNSFHVSWGGNYHEPGTVKPGTDEAQAIAKTTLTYTHASGDKLGGNFLNVDMYISDKHDPAQGSAQGATEVYAVYRRTFSLNQITDSKKFAFPGVADVRLDAGLDIGTKNNGFASHKVMPVAGVSLALAVPGFWNIGAYVSKEWNNNGFMHAQGTIPSGGSVEFDVAPVFSTAWGVPLFDLPLQFAGFANVLLPKGKDGFGNETKTEVLLQPKLVWDVAKTFSSTRTGYEVGVGYQYWLNKYGNDNDLTVGGVKVNAGALSSTVFVEAAIHL</sequence>
<dbReference type="InterPro" id="IPR036777">
    <property type="entry name" value="Channel_Tsx-like_sf"/>
</dbReference>
<evidence type="ECO:0000313" key="3">
    <source>
        <dbReference type="Proteomes" id="UP001162891"/>
    </source>
</evidence>
<keyword evidence="1" id="KW-0732">Signal</keyword>
<proteinExistence type="predicted"/>
<dbReference type="Proteomes" id="UP001162891">
    <property type="component" value="Chromosome"/>
</dbReference>
<accession>A0ABM7WSS8</accession>
<dbReference type="RefSeq" id="WP_248360147.1">
    <property type="nucleotide sequence ID" value="NZ_AP025591.1"/>
</dbReference>
<evidence type="ECO:0000256" key="1">
    <source>
        <dbReference type="SAM" id="SignalP"/>
    </source>
</evidence>
<feature type="signal peptide" evidence="1">
    <location>
        <begin position="1"/>
        <end position="22"/>
    </location>
</feature>
<gene>
    <name evidence="2" type="ORF">AMOR_14710</name>
</gene>
<protein>
    <submittedName>
        <fullName evidence="2">Uncharacterized protein</fullName>
    </submittedName>
</protein>
<reference evidence="3" key="1">
    <citation type="journal article" date="2022" name="Int. J. Syst. Evol. Microbiol.">
        <title>Anaeromyxobacter oryzae sp. nov., Anaeromyxobacter diazotrophicus sp. nov. and Anaeromyxobacter paludicola sp. nov., isolated from paddy soils.</title>
        <authorList>
            <person name="Itoh H."/>
            <person name="Xu Z."/>
            <person name="Mise K."/>
            <person name="Masuda Y."/>
            <person name="Ushijima N."/>
            <person name="Hayakawa C."/>
            <person name="Shiratori Y."/>
            <person name="Senoo K."/>
        </authorList>
    </citation>
    <scope>NUCLEOTIDE SEQUENCE [LARGE SCALE GENOMIC DNA]</scope>
    <source>
        <strain evidence="3">Red232</strain>
    </source>
</reference>
<dbReference type="SUPFAM" id="SSF111364">
    <property type="entry name" value="Tsx-like channel"/>
    <property type="match status" value="1"/>
</dbReference>
<organism evidence="2 3">
    <name type="scientific">Anaeromyxobacter oryzae</name>
    <dbReference type="NCBI Taxonomy" id="2918170"/>
    <lineage>
        <taxon>Bacteria</taxon>
        <taxon>Pseudomonadati</taxon>
        <taxon>Myxococcota</taxon>
        <taxon>Myxococcia</taxon>
        <taxon>Myxococcales</taxon>
        <taxon>Cystobacterineae</taxon>
        <taxon>Anaeromyxobacteraceae</taxon>
        <taxon>Anaeromyxobacter</taxon>
    </lineage>
</organism>
<name>A0ABM7WSS8_9BACT</name>
<keyword evidence="3" id="KW-1185">Reference proteome</keyword>
<feature type="chain" id="PRO_5046059872" evidence="1">
    <location>
        <begin position="23"/>
        <end position="300"/>
    </location>
</feature>
<evidence type="ECO:0000313" key="2">
    <source>
        <dbReference type="EMBL" id="BDG02475.1"/>
    </source>
</evidence>
<dbReference type="Gene3D" id="2.40.230.20">
    <property type="entry name" value="Nucleoside-specific channel-forming protein, Tsx-like"/>
    <property type="match status" value="1"/>
</dbReference>
<dbReference type="EMBL" id="AP025591">
    <property type="protein sequence ID" value="BDG02475.1"/>
    <property type="molecule type" value="Genomic_DNA"/>
</dbReference>